<dbReference type="Proteomes" id="UP000607653">
    <property type="component" value="Unassembled WGS sequence"/>
</dbReference>
<dbReference type="AlphaFoldDB" id="A0A822XVP9"/>
<feature type="transmembrane region" description="Helical" evidence="1">
    <location>
        <begin position="35"/>
        <end position="65"/>
    </location>
</feature>
<organism evidence="2 3">
    <name type="scientific">Nelumbo nucifera</name>
    <name type="common">Sacred lotus</name>
    <dbReference type="NCBI Taxonomy" id="4432"/>
    <lineage>
        <taxon>Eukaryota</taxon>
        <taxon>Viridiplantae</taxon>
        <taxon>Streptophyta</taxon>
        <taxon>Embryophyta</taxon>
        <taxon>Tracheophyta</taxon>
        <taxon>Spermatophyta</taxon>
        <taxon>Magnoliopsida</taxon>
        <taxon>Proteales</taxon>
        <taxon>Nelumbonaceae</taxon>
        <taxon>Nelumbo</taxon>
    </lineage>
</organism>
<name>A0A822XVP9_NELNU</name>
<dbReference type="EMBL" id="DUZY01000002">
    <property type="protein sequence ID" value="DAD25714.1"/>
    <property type="molecule type" value="Genomic_DNA"/>
</dbReference>
<sequence>MSRKTEVCCLISILLNVSASMLLAIGMLLNFQGAWPIWIAPLTIPLWILGVPISNLLVSFLHLVLNQPLFFIDHLL</sequence>
<proteinExistence type="predicted"/>
<keyword evidence="1" id="KW-0812">Transmembrane</keyword>
<keyword evidence="1" id="KW-0472">Membrane</keyword>
<evidence type="ECO:0000313" key="3">
    <source>
        <dbReference type="Proteomes" id="UP000607653"/>
    </source>
</evidence>
<feature type="transmembrane region" description="Helical" evidence="1">
    <location>
        <begin position="7"/>
        <end position="29"/>
    </location>
</feature>
<protein>
    <submittedName>
        <fullName evidence="2">Uncharacterized protein</fullName>
    </submittedName>
</protein>
<accession>A0A822XVP9</accession>
<evidence type="ECO:0000313" key="2">
    <source>
        <dbReference type="EMBL" id="DAD25714.1"/>
    </source>
</evidence>
<comment type="caution">
    <text evidence="2">The sequence shown here is derived from an EMBL/GenBank/DDBJ whole genome shotgun (WGS) entry which is preliminary data.</text>
</comment>
<keyword evidence="3" id="KW-1185">Reference proteome</keyword>
<evidence type="ECO:0000256" key="1">
    <source>
        <dbReference type="SAM" id="Phobius"/>
    </source>
</evidence>
<reference evidence="2 3" key="1">
    <citation type="journal article" date="2020" name="Mol. Biol. Evol.">
        <title>Distinct Expression and Methylation Patterns for Genes with Different Fates following a Single Whole-Genome Duplication in Flowering Plants.</title>
        <authorList>
            <person name="Shi T."/>
            <person name="Rahmani R.S."/>
            <person name="Gugger P.F."/>
            <person name="Wang M."/>
            <person name="Li H."/>
            <person name="Zhang Y."/>
            <person name="Li Z."/>
            <person name="Wang Q."/>
            <person name="Van de Peer Y."/>
            <person name="Marchal K."/>
            <person name="Chen J."/>
        </authorList>
    </citation>
    <scope>NUCLEOTIDE SEQUENCE [LARGE SCALE GENOMIC DNA]</scope>
    <source>
        <tissue evidence="2">Leaf</tissue>
    </source>
</reference>
<keyword evidence="1" id="KW-1133">Transmembrane helix</keyword>
<gene>
    <name evidence="2" type="ORF">HUJ06_027181</name>
</gene>